<feature type="compositionally biased region" description="Basic and acidic residues" evidence="2">
    <location>
        <begin position="31"/>
        <end position="48"/>
    </location>
</feature>
<organism evidence="4">
    <name type="scientific">Musca domestica</name>
    <name type="common">House fly</name>
    <dbReference type="NCBI Taxonomy" id="7370"/>
    <lineage>
        <taxon>Eukaryota</taxon>
        <taxon>Metazoa</taxon>
        <taxon>Ecdysozoa</taxon>
        <taxon>Arthropoda</taxon>
        <taxon>Hexapoda</taxon>
        <taxon>Insecta</taxon>
        <taxon>Pterygota</taxon>
        <taxon>Neoptera</taxon>
        <taxon>Endopterygota</taxon>
        <taxon>Diptera</taxon>
        <taxon>Brachycera</taxon>
        <taxon>Muscomorpha</taxon>
        <taxon>Muscoidea</taxon>
        <taxon>Muscidae</taxon>
        <taxon>Musca</taxon>
    </lineage>
</organism>
<reference evidence="4" key="1">
    <citation type="submission" date="2012-08" db="EMBL/GenBank/DDBJ databases">
        <title>Transcriptome of adult Musca domestica launches a platform for comparative house fly gene expression and characterization of differential gene expression among resistant and susceptible house flies.</title>
        <authorList>
            <person name="Liu N."/>
            <person name="Zhang L."/>
            <person name="Li M."/>
            <person name="Reid W."/>
        </authorList>
    </citation>
    <scope>NUCLEOTIDE SEQUENCE</scope>
    <source>
        <strain evidence="4">ALHF</strain>
        <tissue evidence="4">Whole body</tissue>
    </source>
</reference>
<dbReference type="InterPro" id="IPR000219">
    <property type="entry name" value="DH_dom"/>
</dbReference>
<evidence type="ECO:0000256" key="1">
    <source>
        <dbReference type="ARBA" id="ARBA00022658"/>
    </source>
</evidence>
<feature type="domain" description="DH" evidence="3">
    <location>
        <begin position="382"/>
        <end position="564"/>
    </location>
</feature>
<dbReference type="VEuPathDB" id="VectorBase:MDOA016666"/>
<feature type="compositionally biased region" description="Basic residues" evidence="2">
    <location>
        <begin position="21"/>
        <end position="30"/>
    </location>
</feature>
<dbReference type="Gene3D" id="1.20.900.10">
    <property type="entry name" value="Dbl homology (DH) domain"/>
    <property type="match status" value="1"/>
</dbReference>
<dbReference type="GO" id="GO:0005085">
    <property type="term" value="F:guanyl-nucleotide exchange factor activity"/>
    <property type="evidence" value="ECO:0007669"/>
    <property type="project" value="UniProtKB-KW"/>
</dbReference>
<feature type="compositionally biased region" description="Low complexity" evidence="2">
    <location>
        <begin position="57"/>
        <end position="77"/>
    </location>
</feature>
<dbReference type="PANTHER" id="PTHR22826:SF209">
    <property type="entry name" value="DH DOMAIN-CONTAINING PROTEIN"/>
    <property type="match status" value="1"/>
</dbReference>
<dbReference type="InterPro" id="IPR051336">
    <property type="entry name" value="RhoGEF_Guanine_NuclExch_SF"/>
</dbReference>
<dbReference type="GO" id="GO:0005737">
    <property type="term" value="C:cytoplasm"/>
    <property type="evidence" value="ECO:0007669"/>
    <property type="project" value="TreeGrafter"/>
</dbReference>
<dbReference type="Pfam" id="PF00621">
    <property type="entry name" value="RhoGEF"/>
    <property type="match status" value="1"/>
</dbReference>
<feature type="region of interest" description="Disordered" evidence="2">
    <location>
        <begin position="115"/>
        <end position="148"/>
    </location>
</feature>
<proteinExistence type="evidence at transcript level"/>
<dbReference type="PROSITE" id="PS50010">
    <property type="entry name" value="DH_2"/>
    <property type="match status" value="1"/>
</dbReference>
<dbReference type="VEuPathDB" id="VectorBase:MDOMA2_003575"/>
<dbReference type="PANTHER" id="PTHR22826">
    <property type="entry name" value="RHO GUANINE EXCHANGE FACTOR-RELATED"/>
    <property type="match status" value="1"/>
</dbReference>
<evidence type="ECO:0000256" key="2">
    <source>
        <dbReference type="SAM" id="MobiDB-lite"/>
    </source>
</evidence>
<dbReference type="SUPFAM" id="SSF50729">
    <property type="entry name" value="PH domain-like"/>
    <property type="match status" value="1"/>
</dbReference>
<feature type="compositionally biased region" description="Basic and acidic residues" evidence="2">
    <location>
        <begin position="1"/>
        <end position="16"/>
    </location>
</feature>
<evidence type="ECO:0000313" key="4">
    <source>
        <dbReference type="EMBL" id="AFP59541.1"/>
    </source>
</evidence>
<protein>
    <submittedName>
        <fullName evidence="4">RhoGEF domain protein</fullName>
    </submittedName>
</protein>
<feature type="compositionally biased region" description="Polar residues" evidence="2">
    <location>
        <begin position="737"/>
        <end position="748"/>
    </location>
</feature>
<dbReference type="InterPro" id="IPR035899">
    <property type="entry name" value="DBL_dom_sf"/>
</dbReference>
<dbReference type="EMBL" id="KA644912">
    <property type="protein sequence ID" value="AFP59541.1"/>
    <property type="molecule type" value="mRNA"/>
</dbReference>
<feature type="region of interest" description="Disordered" evidence="2">
    <location>
        <begin position="1"/>
        <end position="78"/>
    </location>
</feature>
<dbReference type="SUPFAM" id="SSF48065">
    <property type="entry name" value="DBL homology domain (DH-domain)"/>
    <property type="match status" value="1"/>
</dbReference>
<evidence type="ECO:0000259" key="3">
    <source>
        <dbReference type="PROSITE" id="PS50010"/>
    </source>
</evidence>
<name>T1P8E9_MUSDO</name>
<feature type="compositionally biased region" description="Polar residues" evidence="2">
    <location>
        <begin position="130"/>
        <end position="144"/>
    </location>
</feature>
<sequence length="748" mass="86147">MSDIDSPRPFRRERNLSNRNFNKRGSNRRRQSTESHSSIEPRLLHEISIEDNTSDKSSQPATPSTATTTTTSTSSSSLNMVYSVNSDATESSANHKPSKPMRKLRSYEFTTSLEATNTSPLEGDSPTMPTPENQHHSSAATTPVTPDPAWLGVQQKRILFEKFHASDNLKTSKFNSKSTQSLLSSERAQPVWHKVSAPTLNSSSASSNSGSYYVAPPGRVLVMNLDSQNIKHHSSFHQSIDEEHTEDEVDAIEDEVAEECPAVDVSVNRKSLQENSPPIAEATNKTFLAPFLTHSNSHEPAGSKVEEEVASVQENNTNKSDEVVVKEKPKDFPRNYRSRPLTEIGGSQTVRLRGEKYTSLRQVICDPEDEEQIEMRDKGYGCIQPILDELIKTEETYVENLWMGINNYGNMFERKDLPMGLRGKKYVLFGNVEQLAEFHRDEFLPMLHRNKHDLKRLFDEFQQYIEQHCFYGYVLYTMNKQRSLKLCDTYKNYFKLIQTELDDKLGINSFLVQPIQRMARYPLLLTQFITTLFKNRDYIMKPVIESCCRLEKRLRTLLTTTNESEVINDIVCLSETHEFNTFYQGKFRKVSEFNIADHTLKRTYRGKVFIFDKCIIYTEIKGKQLIFHGRYPCEHIGITAKTKQFTLYYEHRKKQECDFMADAALVEQWLDLIREMVSSYAEEERKKFKEMRALEHGEEHMHPKPANLSLFRDSNRFSTDSGIGNMWILPKPETDESSSSRATWYATT</sequence>
<accession>T1P8E9</accession>
<dbReference type="AlphaFoldDB" id="T1P8E9"/>
<dbReference type="SMART" id="SM00325">
    <property type="entry name" value="RhoGEF"/>
    <property type="match status" value="1"/>
</dbReference>
<feature type="region of interest" description="Disordered" evidence="2">
    <location>
        <begin position="728"/>
        <end position="748"/>
    </location>
</feature>
<keyword evidence="1" id="KW-0344">Guanine-nucleotide releasing factor</keyword>